<keyword evidence="3" id="KW-1185">Reference proteome</keyword>
<comment type="caution">
    <text evidence="2">The sequence shown here is derived from an EMBL/GenBank/DDBJ whole genome shotgun (WGS) entry which is preliminary data.</text>
</comment>
<dbReference type="AlphaFoldDB" id="A0A543PD82"/>
<sequence>MAASSDRTSGQIPVQCVLVPGLGLDERSSRRLRARVPATVVTLPGMGLAGPVPSLDELADRLLDRLGEGPVVLVGHSQSCQVVAVAAARDARVAAVVLLGPTTDPRLRSAWGLARQWLRTALAEPWWQMPLVLAQWWRTGPRAMAALWRAAAPDDTDRRLRDIVVPVTVVRGTRDRLCPHDWAARLAAAAPRGRLTELPGAAHLTPMSRPDEVAALLW</sequence>
<dbReference type="OrthoDB" id="9769541at2"/>
<dbReference type="Proteomes" id="UP000319865">
    <property type="component" value="Unassembled WGS sequence"/>
</dbReference>
<dbReference type="EMBL" id="VFQE01000001">
    <property type="protein sequence ID" value="TQN41997.1"/>
    <property type="molecule type" value="Genomic_DNA"/>
</dbReference>
<protein>
    <submittedName>
        <fullName evidence="2">Pimeloyl-ACP methyl ester carboxylesterase</fullName>
    </submittedName>
</protein>
<dbReference type="PANTHER" id="PTHR43689:SF8">
    <property type="entry name" value="ALPHA_BETA-HYDROLASES SUPERFAMILY PROTEIN"/>
    <property type="match status" value="1"/>
</dbReference>
<dbReference type="InterPro" id="IPR029058">
    <property type="entry name" value="AB_hydrolase_fold"/>
</dbReference>
<evidence type="ECO:0000259" key="1">
    <source>
        <dbReference type="Pfam" id="PF12697"/>
    </source>
</evidence>
<dbReference type="InterPro" id="IPR000073">
    <property type="entry name" value="AB_hydrolase_1"/>
</dbReference>
<evidence type="ECO:0000313" key="2">
    <source>
        <dbReference type="EMBL" id="TQN41997.1"/>
    </source>
</evidence>
<name>A0A543PD82_9ACTN</name>
<dbReference type="Gene3D" id="3.40.50.1820">
    <property type="entry name" value="alpha/beta hydrolase"/>
    <property type="match status" value="1"/>
</dbReference>
<proteinExistence type="predicted"/>
<accession>A0A543PD82</accession>
<dbReference type="SUPFAM" id="SSF53474">
    <property type="entry name" value="alpha/beta-Hydrolases"/>
    <property type="match status" value="1"/>
</dbReference>
<reference evidence="2 3" key="1">
    <citation type="submission" date="2019-06" db="EMBL/GenBank/DDBJ databases">
        <title>Sequencing the genomes of 1000 actinobacteria strains.</title>
        <authorList>
            <person name="Klenk H.-P."/>
        </authorList>
    </citation>
    <scope>NUCLEOTIDE SEQUENCE [LARGE SCALE GENOMIC DNA]</scope>
    <source>
        <strain evidence="2 3">DSM 46837</strain>
    </source>
</reference>
<dbReference type="Pfam" id="PF12697">
    <property type="entry name" value="Abhydrolase_6"/>
    <property type="match status" value="1"/>
</dbReference>
<dbReference type="PANTHER" id="PTHR43689">
    <property type="entry name" value="HYDROLASE"/>
    <property type="match status" value="1"/>
</dbReference>
<dbReference type="GO" id="GO:0003824">
    <property type="term" value="F:catalytic activity"/>
    <property type="evidence" value="ECO:0007669"/>
    <property type="project" value="UniProtKB-ARBA"/>
</dbReference>
<gene>
    <name evidence="2" type="ORF">FHU33_1386</name>
</gene>
<feature type="domain" description="AB hydrolase-1" evidence="1">
    <location>
        <begin position="17"/>
        <end position="215"/>
    </location>
</feature>
<organism evidence="2 3">
    <name type="scientific">Blastococcus colisei</name>
    <dbReference type="NCBI Taxonomy" id="1564162"/>
    <lineage>
        <taxon>Bacteria</taxon>
        <taxon>Bacillati</taxon>
        <taxon>Actinomycetota</taxon>
        <taxon>Actinomycetes</taxon>
        <taxon>Geodermatophilales</taxon>
        <taxon>Geodermatophilaceae</taxon>
        <taxon>Blastococcus</taxon>
    </lineage>
</organism>
<dbReference type="RefSeq" id="WP_142024666.1">
    <property type="nucleotide sequence ID" value="NZ_VFQE01000001.1"/>
</dbReference>
<evidence type="ECO:0000313" key="3">
    <source>
        <dbReference type="Proteomes" id="UP000319865"/>
    </source>
</evidence>